<accession>A0ABW9MB05</accession>
<organism evidence="2 3">
    <name type="scientific">Anaerococcus kampingae</name>
    <dbReference type="NCBI Taxonomy" id="3115614"/>
    <lineage>
        <taxon>Bacteria</taxon>
        <taxon>Bacillati</taxon>
        <taxon>Bacillota</taxon>
        <taxon>Tissierellia</taxon>
        <taxon>Tissierellales</taxon>
        <taxon>Peptoniphilaceae</taxon>
        <taxon>Anaerococcus</taxon>
    </lineage>
</organism>
<feature type="transmembrane region" description="Helical" evidence="1">
    <location>
        <begin position="33"/>
        <end position="52"/>
    </location>
</feature>
<gene>
    <name evidence="2" type="ORF">ACCQ42_01670</name>
</gene>
<reference evidence="2 3" key="1">
    <citation type="journal article" date="2025" name="Anaerobe">
        <title>Description of Anaerococcus kampingiae sp. nov., Anaerococcus groningensis sp. nov., Anaerococcus martiniensis sp. nov., and Anaerococcus cruorum sp. nov., isolated from human clinical specimens.</title>
        <authorList>
            <person name="Boiten K.E."/>
            <person name="Meijer J."/>
            <person name="van Wezel E.M."/>
            <person name="Veloo A.C.M."/>
        </authorList>
    </citation>
    <scope>NUCLEOTIDE SEQUENCE [LARGE SCALE GENOMIC DNA]</scope>
    <source>
        <strain evidence="2 3">ENR0874</strain>
    </source>
</reference>
<comment type="caution">
    <text evidence="2">The sequence shown here is derived from an EMBL/GenBank/DDBJ whole genome shotgun (WGS) entry which is preliminary data.</text>
</comment>
<dbReference type="Proteomes" id="UP001637994">
    <property type="component" value="Unassembled WGS sequence"/>
</dbReference>
<dbReference type="RefSeq" id="WP_265212477.1">
    <property type="nucleotide sequence ID" value="NZ_JBGMEF010000008.1"/>
</dbReference>
<dbReference type="EMBL" id="JBGMEF010000008">
    <property type="protein sequence ID" value="MFO3666485.1"/>
    <property type="molecule type" value="Genomic_DNA"/>
</dbReference>
<evidence type="ECO:0000256" key="1">
    <source>
        <dbReference type="SAM" id="Phobius"/>
    </source>
</evidence>
<evidence type="ECO:0000313" key="3">
    <source>
        <dbReference type="Proteomes" id="UP001637994"/>
    </source>
</evidence>
<feature type="transmembrane region" description="Helical" evidence="1">
    <location>
        <begin position="58"/>
        <end position="75"/>
    </location>
</feature>
<keyword evidence="3" id="KW-1185">Reference proteome</keyword>
<keyword evidence="1" id="KW-1133">Transmembrane helix</keyword>
<protein>
    <submittedName>
        <fullName evidence="2">Uncharacterized protein</fullName>
    </submittedName>
</protein>
<keyword evidence="1" id="KW-0812">Transmembrane</keyword>
<sequence>MEKYELLEKKKEELRILQEKINEGPQNSFLKTFLGPLGLAFLGLSLAIFLKMTDVQKIGIFIIIFIISLSIYTLRTQKKNEREKKRQIAERLALQKEIVSLSREIKNENN</sequence>
<name>A0ABW9MB05_9FIRM</name>
<keyword evidence="1" id="KW-0472">Membrane</keyword>
<proteinExistence type="predicted"/>
<evidence type="ECO:0000313" key="2">
    <source>
        <dbReference type="EMBL" id="MFO3666485.1"/>
    </source>
</evidence>